<keyword evidence="2" id="KW-1185">Reference proteome</keyword>
<protein>
    <submittedName>
        <fullName evidence="1">Recombination activating protein 1</fullName>
    </submittedName>
</protein>
<dbReference type="PATRIC" id="fig|1068978.7.peg.4855"/>
<organism evidence="1 2">
    <name type="scientific">Amycolatopsis methanolica 239</name>
    <dbReference type="NCBI Taxonomy" id="1068978"/>
    <lineage>
        <taxon>Bacteria</taxon>
        <taxon>Bacillati</taxon>
        <taxon>Actinomycetota</taxon>
        <taxon>Actinomycetes</taxon>
        <taxon>Pseudonocardiales</taxon>
        <taxon>Pseudonocardiaceae</taxon>
        <taxon>Amycolatopsis</taxon>
        <taxon>Amycolatopsis methanolica group</taxon>
    </lineage>
</organism>
<dbReference type="EMBL" id="CP009110">
    <property type="protein sequence ID" value="AIJ24615.1"/>
    <property type="molecule type" value="Genomic_DNA"/>
</dbReference>
<proteinExistence type="predicted"/>
<dbReference type="STRING" id="1068978.AMETH_4523"/>
<evidence type="ECO:0000313" key="1">
    <source>
        <dbReference type="EMBL" id="AIJ24615.1"/>
    </source>
</evidence>
<dbReference type="KEGG" id="amq:AMETH_4523"/>
<accession>A0A076N1A7</accession>
<name>A0A076N1A7_AMYME</name>
<dbReference type="eggNOG" id="ENOG5031SKG">
    <property type="taxonomic scope" value="Bacteria"/>
</dbReference>
<dbReference type="Proteomes" id="UP000062973">
    <property type="component" value="Chromosome"/>
</dbReference>
<reference evidence="1 2" key="1">
    <citation type="submission" date="2014-07" db="EMBL/GenBank/DDBJ databases">
        <title>Whole Genome Sequence of the Amycolatopsis methanolica 239.</title>
        <authorList>
            <person name="Tang B."/>
        </authorList>
    </citation>
    <scope>NUCLEOTIDE SEQUENCE [LARGE SCALE GENOMIC DNA]</scope>
    <source>
        <strain evidence="1 2">239</strain>
    </source>
</reference>
<sequence length="95" mass="10508">MRLDPPGDRGPVTGRVPFPATKHEVMGMNQSSAPRWDAEVGSRPCLYCGERYGSDDLARHTEPVDCGPCITCVGKPACFSCRLMYCVCEVHRYRG</sequence>
<dbReference type="HOGENOM" id="CLU_184214_0_0_11"/>
<gene>
    <name evidence="1" type="ORF">AMETH_4523</name>
</gene>
<evidence type="ECO:0000313" key="2">
    <source>
        <dbReference type="Proteomes" id="UP000062973"/>
    </source>
</evidence>
<dbReference type="AlphaFoldDB" id="A0A076N1A7"/>